<keyword evidence="2" id="KW-0456">Lyase</keyword>
<keyword evidence="1" id="KW-0812">Transmembrane</keyword>
<dbReference type="GO" id="GO:0016829">
    <property type="term" value="F:lyase activity"/>
    <property type="evidence" value="ECO:0007669"/>
    <property type="project" value="UniProtKB-KW"/>
</dbReference>
<keyword evidence="3" id="KW-1185">Reference proteome</keyword>
<feature type="transmembrane region" description="Helical" evidence="1">
    <location>
        <begin position="370"/>
        <end position="390"/>
    </location>
</feature>
<evidence type="ECO:0000256" key="1">
    <source>
        <dbReference type="SAM" id="Phobius"/>
    </source>
</evidence>
<dbReference type="OrthoDB" id="9800207at2"/>
<dbReference type="Proteomes" id="UP000284120">
    <property type="component" value="Unassembled WGS sequence"/>
</dbReference>
<dbReference type="InterPro" id="IPR007498">
    <property type="entry name" value="PqiA-like"/>
</dbReference>
<name>A0A3S3PID5_9SPHI</name>
<dbReference type="Pfam" id="PF04403">
    <property type="entry name" value="PqiA"/>
    <property type="match status" value="1"/>
</dbReference>
<proteinExistence type="predicted"/>
<reference evidence="2 3" key="1">
    <citation type="submission" date="2018-06" db="EMBL/GenBank/DDBJ databases">
        <title>Pedobacter endophyticus sp. nov., an endophytic bacterium isolated from a leaf of Triticum aestivum.</title>
        <authorList>
            <person name="Zhang L."/>
        </authorList>
    </citation>
    <scope>NUCLEOTIDE SEQUENCE [LARGE SCALE GENOMIC DNA]</scope>
    <source>
        <strain evidence="2 3">CM134L-2</strain>
    </source>
</reference>
<dbReference type="AlphaFoldDB" id="A0A3S3PID5"/>
<evidence type="ECO:0000313" key="3">
    <source>
        <dbReference type="Proteomes" id="UP000284120"/>
    </source>
</evidence>
<feature type="transmembrane region" description="Helical" evidence="1">
    <location>
        <begin position="317"/>
        <end position="334"/>
    </location>
</feature>
<keyword evidence="1" id="KW-1133">Transmembrane helix</keyword>
<sequence length="443" mass="49874">MKTATQTSKVKKPLLSQLLLILGLSFLLAAESYFGYQLYTLSAQQERLKEDYAIANNITFGVFSLDLWRDKLSNIVKSKIKGFKVSDEQKRELREEIEKQLHGMIDEVVAQFDKPQKSLGDKLKKFAFKQLVEPKELHAQVPSFARTIVNRINAPRAIKKLKGIATTEFNELADQIYDSTATAQSKMTNYLFKKYQVNSISGFNNHLEKKLESIRKVTYSYAYAMLGCMAVALCVWLPLRKKLHLHTPLFVMSLLLALVLLIVGSTVSIIEVDARLSSLELHLMGEKLAFTNQVLFFQSKSILGTAQVLIQQPKPDSITVGVLIILFVILLPILRMTARGIHMLCSPLISENKVTKYLAFESAKWDMADVMVVGILMTYIGLNGILQSQLSDLNIKSETLVTNTVNYTSLQPGFIIFAGYVACTIILSYLMKNVAYPPKEELK</sequence>
<protein>
    <submittedName>
        <fullName evidence="2">2-methylisocitrate lyase</fullName>
    </submittedName>
</protein>
<feature type="transmembrane region" description="Helical" evidence="1">
    <location>
        <begin position="410"/>
        <end position="430"/>
    </location>
</feature>
<dbReference type="EMBL" id="SAYW01000001">
    <property type="protein sequence ID" value="RWU10228.1"/>
    <property type="molecule type" value="Genomic_DNA"/>
</dbReference>
<gene>
    <name evidence="2" type="ORF">DPV69_02465</name>
</gene>
<feature type="transmembrane region" description="Helical" evidence="1">
    <location>
        <begin position="219"/>
        <end position="237"/>
    </location>
</feature>
<accession>A0A3S3PID5</accession>
<feature type="transmembrane region" description="Helical" evidence="1">
    <location>
        <begin position="249"/>
        <end position="270"/>
    </location>
</feature>
<comment type="caution">
    <text evidence="2">The sequence shown here is derived from an EMBL/GenBank/DDBJ whole genome shotgun (WGS) entry which is preliminary data.</text>
</comment>
<evidence type="ECO:0000313" key="2">
    <source>
        <dbReference type="EMBL" id="RWU10228.1"/>
    </source>
</evidence>
<organism evidence="2 3">
    <name type="scientific">Pedobacter chitinilyticus</name>
    <dbReference type="NCBI Taxonomy" id="2233776"/>
    <lineage>
        <taxon>Bacteria</taxon>
        <taxon>Pseudomonadati</taxon>
        <taxon>Bacteroidota</taxon>
        <taxon>Sphingobacteriia</taxon>
        <taxon>Sphingobacteriales</taxon>
        <taxon>Sphingobacteriaceae</taxon>
        <taxon>Pedobacter</taxon>
    </lineage>
</organism>
<dbReference type="RefSeq" id="WP_113645721.1">
    <property type="nucleotide sequence ID" value="NZ_QMHN01000001.1"/>
</dbReference>
<keyword evidence="1" id="KW-0472">Membrane</keyword>